<dbReference type="PRINTS" id="PR00073">
    <property type="entry name" value="COPRGNOXDASE"/>
</dbReference>
<dbReference type="InterPro" id="IPR036406">
    <property type="entry name" value="Coprogen_oxidase_aer_sf"/>
</dbReference>
<dbReference type="PIRSF" id="PIRSF000166">
    <property type="entry name" value="Coproporphyri_ox"/>
    <property type="match status" value="1"/>
</dbReference>
<dbReference type="Proteomes" id="UP000310708">
    <property type="component" value="Unassembled WGS sequence"/>
</dbReference>
<evidence type="ECO:0000256" key="3">
    <source>
        <dbReference type="ARBA" id="ARBA00011738"/>
    </source>
</evidence>
<dbReference type="UniPathway" id="UPA00251">
    <property type="reaction ID" value="UER00322"/>
</dbReference>
<organism evidence="7 8">
    <name type="scientific">Wallemia mellicola</name>
    <dbReference type="NCBI Taxonomy" id="1708541"/>
    <lineage>
        <taxon>Eukaryota</taxon>
        <taxon>Fungi</taxon>
        <taxon>Dikarya</taxon>
        <taxon>Basidiomycota</taxon>
        <taxon>Wallemiomycotina</taxon>
        <taxon>Wallemiomycetes</taxon>
        <taxon>Wallemiales</taxon>
        <taxon>Wallemiaceae</taxon>
        <taxon>Wallemia</taxon>
    </lineage>
</organism>
<dbReference type="GO" id="GO:0004109">
    <property type="term" value="F:coproporphyrinogen oxidase activity"/>
    <property type="evidence" value="ECO:0007669"/>
    <property type="project" value="UniProtKB-EC"/>
</dbReference>
<reference evidence="7 8" key="1">
    <citation type="submission" date="2019-03" db="EMBL/GenBank/DDBJ databases">
        <title>Sequencing 25 genomes of Wallemia mellicola.</title>
        <authorList>
            <person name="Gostincar C."/>
        </authorList>
    </citation>
    <scope>NUCLEOTIDE SEQUENCE [LARGE SCALE GENOMIC DNA]</scope>
    <source>
        <strain evidence="7 8">EXF-757</strain>
    </source>
</reference>
<comment type="similarity">
    <text evidence="2">Belongs to the aerobic coproporphyrinogen-III oxidase family.</text>
</comment>
<dbReference type="SUPFAM" id="SSF102886">
    <property type="entry name" value="Coproporphyrinogen III oxidase"/>
    <property type="match status" value="1"/>
</dbReference>
<gene>
    <name evidence="7" type="ORF">E3Q01_01126</name>
</gene>
<keyword evidence="5" id="KW-0560">Oxidoreductase</keyword>
<evidence type="ECO:0000256" key="4">
    <source>
        <dbReference type="ARBA" id="ARBA00012869"/>
    </source>
</evidence>
<protein>
    <recommendedName>
        <fullName evidence="4">coproporphyrinogen oxidase</fullName>
        <ecNumber evidence="4">1.3.3.3</ecNumber>
    </recommendedName>
</protein>
<sequence>MLKNGFKTFSTILATGASASTILYYNYTPIECQQDRMRDKMSIYVKDLQSRIVEGITKLDDSKTPFRVDKWQRKEGGEGISCVLQNGNHIEKAGVGVSIVHGNLPPAGILQMRANHKGIPYDPDSNASLPFSAVGLSLIIHPRNPFCPTVHANYRYFELYAKNSDPSDSSTQPIFSWFGGGSDLTPIYLNQDDAKHFHSVIKHACDKHDSTFYQDFKQWADKYFYIPHRKECRGVGGIFFDDLTPGSELARRKSPEELFGFIRECGDSFLNSYVPIVEKRKEIPYTEQHKRWQELRRGRYVEFNLVHDRGTKFGLNQDIIDVISKAGGARIESILMSLPSTARWEYMTDVGTLENTPEGEFQRILQNPVDWV</sequence>
<dbReference type="PROSITE" id="PS01021">
    <property type="entry name" value="COPROGEN_OXIDASE"/>
    <property type="match status" value="1"/>
</dbReference>
<dbReference type="AlphaFoldDB" id="A0A4T0PXI8"/>
<dbReference type="InterPro" id="IPR018375">
    <property type="entry name" value="Coprogen_oxidase_CS"/>
</dbReference>
<comment type="caution">
    <text evidence="7">The sequence shown here is derived from an EMBL/GenBank/DDBJ whole genome shotgun (WGS) entry which is preliminary data.</text>
</comment>
<evidence type="ECO:0000256" key="5">
    <source>
        <dbReference type="ARBA" id="ARBA00023002"/>
    </source>
</evidence>
<comment type="subunit">
    <text evidence="3">Homodimer.</text>
</comment>
<dbReference type="EC" id="1.3.3.3" evidence="4"/>
<dbReference type="GO" id="GO:0005737">
    <property type="term" value="C:cytoplasm"/>
    <property type="evidence" value="ECO:0007669"/>
    <property type="project" value="TreeGrafter"/>
</dbReference>
<dbReference type="PANTHER" id="PTHR10755:SF0">
    <property type="entry name" value="OXYGEN-DEPENDENT COPROPORPHYRINOGEN-III OXIDASE, MITOCHONDRIAL"/>
    <property type="match status" value="1"/>
</dbReference>
<dbReference type="Gene3D" id="3.40.1500.10">
    <property type="entry name" value="Coproporphyrinogen III oxidase, aerobic"/>
    <property type="match status" value="1"/>
</dbReference>
<dbReference type="InterPro" id="IPR001260">
    <property type="entry name" value="Coprogen_oxidase_aer"/>
</dbReference>
<evidence type="ECO:0000313" key="7">
    <source>
        <dbReference type="EMBL" id="TIC67897.1"/>
    </source>
</evidence>
<dbReference type="NCBIfam" id="NF003727">
    <property type="entry name" value="PRK05330.1"/>
    <property type="match status" value="1"/>
</dbReference>
<accession>A0A4T0PXI8</accession>
<keyword evidence="6" id="KW-0627">Porphyrin biosynthesis</keyword>
<proteinExistence type="inferred from homology"/>
<dbReference type="Pfam" id="PF01218">
    <property type="entry name" value="Coprogen_oxidas"/>
    <property type="match status" value="1"/>
</dbReference>
<evidence type="ECO:0000313" key="8">
    <source>
        <dbReference type="Proteomes" id="UP000310708"/>
    </source>
</evidence>
<dbReference type="GO" id="GO:0006782">
    <property type="term" value="P:protoporphyrinogen IX biosynthetic process"/>
    <property type="evidence" value="ECO:0007669"/>
    <property type="project" value="UniProtKB-UniPathway"/>
</dbReference>
<dbReference type="EMBL" id="SPRX01000009">
    <property type="protein sequence ID" value="TIC67897.1"/>
    <property type="molecule type" value="Genomic_DNA"/>
</dbReference>
<name>A0A4T0PXI8_9BASI</name>
<dbReference type="PANTHER" id="PTHR10755">
    <property type="entry name" value="COPROPORPHYRINOGEN III OXIDASE, MITOCHONDRIAL"/>
    <property type="match status" value="1"/>
</dbReference>
<evidence type="ECO:0000256" key="1">
    <source>
        <dbReference type="ARBA" id="ARBA00005168"/>
    </source>
</evidence>
<comment type="pathway">
    <text evidence="1">Porphyrin-containing compound metabolism; protoporphyrin-IX biosynthesis; protoporphyrinogen-IX from coproporphyrinogen-III (O2 route): step 1/1.</text>
</comment>
<evidence type="ECO:0000256" key="6">
    <source>
        <dbReference type="ARBA" id="ARBA00023244"/>
    </source>
</evidence>
<evidence type="ECO:0000256" key="2">
    <source>
        <dbReference type="ARBA" id="ARBA00010644"/>
    </source>
</evidence>